<feature type="domain" description="PKS/mFAS DH" evidence="8">
    <location>
        <begin position="883"/>
        <end position="1168"/>
    </location>
</feature>
<dbReference type="InParanoid" id="A0A401H6F1"/>
<dbReference type="Gene3D" id="3.40.50.720">
    <property type="entry name" value="NAD(P)-binding Rossmann-like Domain"/>
    <property type="match status" value="2"/>
</dbReference>
<evidence type="ECO:0000256" key="4">
    <source>
        <dbReference type="ARBA" id="ARBA00023026"/>
    </source>
</evidence>
<sequence length="2583" mass="281918">MSGEVAIVGISAELPSGSYSESNLDHESFYEFLMNRGQSYERLPSSRFNIDAWKGNGLAEIHVDQGSFLKEIDMFDNVEFGISARDARYMAPVTRRLLENCFLALLDSGVDYRMKNVGCFTSGNAFELTNISEPDEYDAKGTFSGLPAMVANRISNHLDLLGPSLPTDTACSSTLTALHLGIQAILSGDCEAAVIGGCQLNHRFLDWFMYSQGGILSKDGKCKPFDTSADGFARAEGCVAIVIKPLEQALKDHDRIYATVLGTAINSTGSGAPPGAPVAESQRDAMIQAFKRAGRQPQEVDYVEAHATGTAKGDPTEANWIGEHFHREDELVIGSVKGNIGHTEIAAFLTSLSKVMSTFKHGVIPPNVNLTNLNAAIHWDEYKLRVPTEPTRLPCRSDRSLVAVACSGIGGSNGHAVIQSPPAAARLCDQSAPNPDRPVLLMACGLSPRSASSVAEGIQDLLKQDQIDLSALSTVLGRRSKQMTWRSFAVLGGSQSSSPVFSNPQHCSRASRSTVMIFSGQGPQHKDMGRVLFEMFPVFRQSVMEMDSVFVKATGKSLRADYGLFDGTPPPEMSDVWPISLILPSLAIFQIALYDLLVSLGVKPDIVLGHSAGETAVLYASGAGSKAMAIELAILRGRVFSSLECMGGTMAAVSCGPSDASELLAQYRAEDPDSIVEIACFNSPSAVALAGQNAAIDRVLELAKLRDVFGRRIRTKVPIHSSMMEACRDEYCGGLRELFERYPGPHVPQISTYSTFTGELFSGPFDAQYFWDNTRSQVRFTQAMEALGRSQNLAFIENAPHPVLSAYVSSMVDQSCPVLSTVRRSKGGKLLSEYNDILNFCGQLTTAGHNCVDFTSLNTRACYELDVRLPVYPFTKKQFPLYPDTAGYAKQMDSRRGPMNHKYMKMNKETHPTLGEHIIRGEPIMPAAGYLEMALEFGASALMNVNLRSILSLSAEAPIKVNINLDGCYWTVNSGTSSSHTRKDAEMATTEILHADGYLSFEEPSPSNTVDISAIRQRCNTYVDTDFYSSLSYFSSYGPHLQRVTNAYLGSGEALVSVRGLDETLSQEGNYVLHPAILDACFHIMTYRPFHGDFNPNVYYLPSFVDAIILHQPRRPKYFPAHVYAHVKLTQWTPDSMYYNIVLADDFGKGLCTLQQFKMAKHRINPLPDISRPFDIVLQPAVPQTLSSDLREVLDNGFSKRRISIKGGDVKVQVTEFKHLSMEDGLSLPQDVQSASDELEYVLLKSSQTLRGAILALGPTKQVVRLLVISSVDELFGEVKNILREFPDLFFEISVTDAQKSELVAVDSRSGIVRVAEIDLTDLTRPPRINVFDFIIMLDKMSLEMNFEAVIQTCSRLLLPGGTLVLTELVGKAVNGRSHNFLQDLVSPSWTSPEYMLSHYLRLLQQAGFIIFSAHCINAATGSHFITAGQPDPRVDDEAGQALFGSSTSLVFDYKFGGEIGLQQKLSQLDVTQKLALWILASEGLDGGSAMGLLRALRREYRSWNIRLVIFPARYTKEMQLNSLRRLPIHIQDEMEIVISSEGEPVVPRILPLSPIGPSVYNTSSSIADSLPLNHVNVSVQCSSARGDISGFLGIVMESNDAQMRRGSLVAGLTADVSQQLSIDAESIRPISNHVACSGPAAASCIPGFTTAIVAPGISTFNHLDRLRSLRILLTHCDTDIGIDVSYVYSTKGVKFTQTTEDARLVDLACLRGGGFDLVISGYTDLPHQQVLKTLLKRGRGRLFLWNDATTGLIGIREHDPCGFGDALGCALDLIEEHMSTMDVGMHQVISTAPKSSALTVVPTRRTLFDPEKTYLLLGGVGSLGAHIAMMMYERGARHIILTSRSGEKSLQSPKKRSPRRLISYLKEQEHLHIQLEAVDATSVAAMQALIASLRRPLGGCMILTAALSDGLFQHLTESDFTTSFASKSGVLNVMKDTVDIASLDFVVAFSSASGLFGVEGQSNYDASNTALEEALSSIPNAFSFICPGILDSSLMAVGDDPSSGSFEHLVEWALSTEDMICWLEDAIYRQLVGQRFKRYIPDLDWEALDRTLGMTKIGQHAVPTWTTTPVSTADRADGIAEVVQKVLSIPPDDFSPEVPLTTYGLDSLSASRLSFVLRPFVEVSQIQLLANMSLRDLQGKVSASLLPSAAGKQEIRRERSEADLMNELVAKYTLDMHPRSTESALHSPPPSEHVVLVTGTTGALGCHIVARLLSMDEVKRVYGFNRTSTTGTALWARQAAIFAAQGLPSSLVDSPKLTLVEGDLAAEDLGVSGDIMDKLVAVTHIIHNAWKVDFGTPLAGFEDLIKGTRRLLDLSTQSTLEILPSISFLSSIGVYQFSDGCPLAPEAPILDAEVAAQTGYLESKWVGERVVQIAAEKMSLRTNVIRIGLLTGSDNGAWDTAHWLPALVQSGPHVGCLPDGNDFISWLSMDLAAAAVVDMRDTMGETLHLVHPRPVTWDTIMKPIAFMLAVPLVPYREWFARLQSSVLDTASASNNSKAGDRVSGSTIDALKLMDMYRLGMKNLNPHRRTSTESMGLLPKVASQKAFHASATLMDERLCPPLCPGDANKWVHYWQSINFLSGQ</sequence>
<organism evidence="9 10">
    <name type="scientific">Sparassis crispa</name>
    <dbReference type="NCBI Taxonomy" id="139825"/>
    <lineage>
        <taxon>Eukaryota</taxon>
        <taxon>Fungi</taxon>
        <taxon>Dikarya</taxon>
        <taxon>Basidiomycota</taxon>
        <taxon>Agaricomycotina</taxon>
        <taxon>Agaricomycetes</taxon>
        <taxon>Polyporales</taxon>
        <taxon>Sparassidaceae</taxon>
        <taxon>Sparassis</taxon>
    </lineage>
</organism>
<dbReference type="InterPro" id="IPR050091">
    <property type="entry name" value="PKS_NRPS_Biosynth_Enz"/>
</dbReference>
<dbReference type="InterPro" id="IPR016035">
    <property type="entry name" value="Acyl_Trfase/lysoPLipase"/>
</dbReference>
<dbReference type="SUPFAM" id="SSF52151">
    <property type="entry name" value="FabD/lysophospholipase-like"/>
    <property type="match status" value="1"/>
</dbReference>
<protein>
    <submittedName>
        <fullName evidence="9">Putative polyketide synthase</fullName>
    </submittedName>
</protein>
<dbReference type="GO" id="GO:0004315">
    <property type="term" value="F:3-oxoacyl-[acyl-carrier-protein] synthase activity"/>
    <property type="evidence" value="ECO:0007669"/>
    <property type="project" value="InterPro"/>
</dbReference>
<dbReference type="PANTHER" id="PTHR43775:SF37">
    <property type="entry name" value="SI:DKEY-61P9.11"/>
    <property type="match status" value="1"/>
</dbReference>
<keyword evidence="2" id="KW-0597">Phosphoprotein</keyword>
<dbReference type="InterPro" id="IPR018201">
    <property type="entry name" value="Ketoacyl_synth_AS"/>
</dbReference>
<dbReference type="PROSITE" id="PS52019">
    <property type="entry name" value="PKS_MFAS_DH"/>
    <property type="match status" value="1"/>
</dbReference>
<dbReference type="GO" id="GO:0044550">
    <property type="term" value="P:secondary metabolite biosynthetic process"/>
    <property type="evidence" value="ECO:0007669"/>
    <property type="project" value="UniProtKB-ARBA"/>
</dbReference>
<dbReference type="Pfam" id="PF00698">
    <property type="entry name" value="Acyl_transf_1"/>
    <property type="match status" value="1"/>
</dbReference>
<dbReference type="InterPro" id="IPR042104">
    <property type="entry name" value="PKS_dehydratase_sf"/>
</dbReference>
<dbReference type="InterPro" id="IPR029063">
    <property type="entry name" value="SAM-dependent_MTases_sf"/>
</dbReference>
<keyword evidence="5" id="KW-0511">Multifunctional enzyme</keyword>
<dbReference type="InterPro" id="IPR020841">
    <property type="entry name" value="PKS_Beta-ketoAc_synthase_dom"/>
</dbReference>
<dbReference type="SUPFAM" id="SSF53335">
    <property type="entry name" value="S-adenosyl-L-methionine-dependent methyltransferases"/>
    <property type="match status" value="1"/>
</dbReference>
<dbReference type="GeneID" id="38786847"/>
<dbReference type="InterPro" id="IPR016039">
    <property type="entry name" value="Thiolase-like"/>
</dbReference>
<dbReference type="InterPro" id="IPR014031">
    <property type="entry name" value="Ketoacyl_synth_C"/>
</dbReference>
<dbReference type="Pfam" id="PF07993">
    <property type="entry name" value="NAD_binding_4"/>
    <property type="match status" value="1"/>
</dbReference>
<dbReference type="GO" id="GO:0006633">
    <property type="term" value="P:fatty acid biosynthetic process"/>
    <property type="evidence" value="ECO:0007669"/>
    <property type="project" value="InterPro"/>
</dbReference>
<dbReference type="InterPro" id="IPR032821">
    <property type="entry name" value="PKS_assoc"/>
</dbReference>
<dbReference type="EMBL" id="BFAD01000017">
    <property type="protein sequence ID" value="GBE89930.1"/>
    <property type="molecule type" value="Genomic_DNA"/>
</dbReference>
<dbReference type="Pfam" id="PF02801">
    <property type="entry name" value="Ketoacyl-synt_C"/>
    <property type="match status" value="1"/>
</dbReference>
<accession>A0A401H6F1</accession>
<dbReference type="PROSITE" id="PS00606">
    <property type="entry name" value="KS3_1"/>
    <property type="match status" value="1"/>
</dbReference>
<dbReference type="SUPFAM" id="SSF53901">
    <property type="entry name" value="Thiolase-like"/>
    <property type="match status" value="1"/>
</dbReference>
<dbReference type="GO" id="GO:0004312">
    <property type="term" value="F:fatty acid synthase activity"/>
    <property type="evidence" value="ECO:0007669"/>
    <property type="project" value="TreeGrafter"/>
</dbReference>
<evidence type="ECO:0000313" key="10">
    <source>
        <dbReference type="Proteomes" id="UP000287166"/>
    </source>
</evidence>
<dbReference type="STRING" id="139825.A0A401H6F1"/>
<dbReference type="Gene3D" id="3.40.47.10">
    <property type="match status" value="1"/>
</dbReference>
<evidence type="ECO:0000256" key="3">
    <source>
        <dbReference type="ARBA" id="ARBA00022679"/>
    </source>
</evidence>
<dbReference type="InterPro" id="IPR014030">
    <property type="entry name" value="Ketoacyl_synth_N"/>
</dbReference>
<dbReference type="Pfam" id="PF14765">
    <property type="entry name" value="PS-DH"/>
    <property type="match status" value="1"/>
</dbReference>
<feature type="region of interest" description="C-terminal hotdog fold" evidence="6">
    <location>
        <begin position="1019"/>
        <end position="1168"/>
    </location>
</feature>
<dbReference type="InterPro" id="IPR001227">
    <property type="entry name" value="Ac_transferase_dom_sf"/>
</dbReference>
<dbReference type="RefSeq" id="XP_027620843.1">
    <property type="nucleotide sequence ID" value="XM_027765042.1"/>
</dbReference>
<keyword evidence="4" id="KW-0843">Virulence</keyword>
<feature type="region of interest" description="N-terminal hotdog fold" evidence="6">
    <location>
        <begin position="883"/>
        <end position="1006"/>
    </location>
</feature>
<proteinExistence type="predicted"/>
<dbReference type="InterPro" id="IPR013120">
    <property type="entry name" value="FAR_NAD-bd"/>
</dbReference>
<dbReference type="InterPro" id="IPR036291">
    <property type="entry name" value="NAD(P)-bd_dom_sf"/>
</dbReference>
<dbReference type="InterPro" id="IPR049551">
    <property type="entry name" value="PKS_DH_C"/>
</dbReference>
<dbReference type="InterPro" id="IPR009081">
    <property type="entry name" value="PP-bd_ACP"/>
</dbReference>
<dbReference type="SMART" id="SM00826">
    <property type="entry name" value="PKS_DH"/>
    <property type="match status" value="1"/>
</dbReference>
<dbReference type="PROSITE" id="PS52004">
    <property type="entry name" value="KS3_2"/>
    <property type="match status" value="1"/>
</dbReference>
<dbReference type="SUPFAM" id="SSF51735">
    <property type="entry name" value="NAD(P)-binding Rossmann-fold domains"/>
    <property type="match status" value="2"/>
</dbReference>
<evidence type="ECO:0000256" key="2">
    <source>
        <dbReference type="ARBA" id="ARBA00022553"/>
    </source>
</evidence>
<feature type="domain" description="Ketosynthase family 3 (KS3)" evidence="7">
    <location>
        <begin position="2"/>
        <end position="420"/>
    </location>
</feature>
<dbReference type="InterPro" id="IPR036736">
    <property type="entry name" value="ACP-like_sf"/>
</dbReference>
<dbReference type="SMART" id="SM00827">
    <property type="entry name" value="PKS_AT"/>
    <property type="match status" value="1"/>
</dbReference>
<feature type="active site" description="Proton donor; for dehydratase activity" evidence="6">
    <location>
        <position position="1079"/>
    </location>
</feature>
<dbReference type="InterPro" id="IPR049552">
    <property type="entry name" value="PKS_DH_N"/>
</dbReference>
<evidence type="ECO:0000256" key="1">
    <source>
        <dbReference type="ARBA" id="ARBA00022450"/>
    </source>
</evidence>
<comment type="caution">
    <text evidence="9">The sequence shown here is derived from an EMBL/GenBank/DDBJ whole genome shotgun (WGS) entry which is preliminary data.</text>
</comment>
<evidence type="ECO:0000313" key="9">
    <source>
        <dbReference type="EMBL" id="GBE89930.1"/>
    </source>
</evidence>
<name>A0A401H6F1_9APHY</name>
<dbReference type="CDD" id="cd00833">
    <property type="entry name" value="PKS"/>
    <property type="match status" value="1"/>
</dbReference>
<dbReference type="Gene3D" id="3.40.50.150">
    <property type="entry name" value="Vaccinia Virus protein VP39"/>
    <property type="match status" value="1"/>
</dbReference>
<dbReference type="InterPro" id="IPR013968">
    <property type="entry name" value="PKS_KR"/>
</dbReference>
<keyword evidence="1" id="KW-0596">Phosphopantetheine</keyword>
<evidence type="ECO:0000259" key="7">
    <source>
        <dbReference type="PROSITE" id="PS52004"/>
    </source>
</evidence>
<evidence type="ECO:0000256" key="5">
    <source>
        <dbReference type="ARBA" id="ARBA00023268"/>
    </source>
</evidence>
<dbReference type="PANTHER" id="PTHR43775">
    <property type="entry name" value="FATTY ACID SYNTHASE"/>
    <property type="match status" value="1"/>
</dbReference>
<reference evidence="9 10" key="1">
    <citation type="journal article" date="2018" name="Sci. Rep.">
        <title>Genome sequence of the cauliflower mushroom Sparassis crispa (Hanabiratake) and its association with beneficial usage.</title>
        <authorList>
            <person name="Kiyama R."/>
            <person name="Furutani Y."/>
            <person name="Kawaguchi K."/>
            <person name="Nakanishi T."/>
        </authorList>
    </citation>
    <scope>NUCLEOTIDE SEQUENCE [LARGE SCALE GENOMIC DNA]</scope>
</reference>
<dbReference type="InterPro" id="IPR020807">
    <property type="entry name" value="PKS_DH"/>
</dbReference>
<dbReference type="Pfam" id="PF08659">
    <property type="entry name" value="KR"/>
    <property type="match status" value="1"/>
</dbReference>
<dbReference type="Pfam" id="PF00109">
    <property type="entry name" value="ketoacyl-synt"/>
    <property type="match status" value="1"/>
</dbReference>
<dbReference type="SUPFAM" id="SSF47336">
    <property type="entry name" value="ACP-like"/>
    <property type="match status" value="1"/>
</dbReference>
<keyword evidence="10" id="KW-1185">Reference proteome</keyword>
<gene>
    <name evidence="9" type="ORF">SCP_1702560</name>
</gene>
<feature type="active site" description="Proton acceptor; for dehydratase activity" evidence="6">
    <location>
        <position position="917"/>
    </location>
</feature>
<dbReference type="Pfam" id="PF00550">
    <property type="entry name" value="PP-binding"/>
    <property type="match status" value="1"/>
</dbReference>
<dbReference type="InterPro" id="IPR049900">
    <property type="entry name" value="PKS_mFAS_DH"/>
</dbReference>
<dbReference type="InterPro" id="IPR057326">
    <property type="entry name" value="KR_dom"/>
</dbReference>
<dbReference type="Proteomes" id="UP000287166">
    <property type="component" value="Unassembled WGS sequence"/>
</dbReference>
<dbReference type="Gene3D" id="3.40.366.10">
    <property type="entry name" value="Malonyl-Coenzyme A Acyl Carrier Protein, domain 2"/>
    <property type="match status" value="1"/>
</dbReference>
<dbReference type="InterPro" id="IPR014043">
    <property type="entry name" value="Acyl_transferase_dom"/>
</dbReference>
<dbReference type="Pfam" id="PF21089">
    <property type="entry name" value="PKS_DH_N"/>
    <property type="match status" value="1"/>
</dbReference>
<dbReference type="SMART" id="SM00825">
    <property type="entry name" value="PKS_KS"/>
    <property type="match status" value="1"/>
</dbReference>
<dbReference type="SMART" id="SM00822">
    <property type="entry name" value="PKS_KR"/>
    <property type="match status" value="1"/>
</dbReference>
<dbReference type="Pfam" id="PF16197">
    <property type="entry name" value="KAsynt_C_assoc"/>
    <property type="match status" value="1"/>
</dbReference>
<dbReference type="Gene3D" id="3.10.129.110">
    <property type="entry name" value="Polyketide synthase dehydratase"/>
    <property type="match status" value="1"/>
</dbReference>
<evidence type="ECO:0000259" key="8">
    <source>
        <dbReference type="PROSITE" id="PS52019"/>
    </source>
</evidence>
<evidence type="ECO:0000256" key="6">
    <source>
        <dbReference type="PROSITE-ProRule" id="PRU01363"/>
    </source>
</evidence>
<dbReference type="InterPro" id="IPR016036">
    <property type="entry name" value="Malonyl_transacylase_ACP-bd"/>
</dbReference>
<keyword evidence="3" id="KW-0808">Transferase</keyword>
<dbReference type="SUPFAM" id="SSF55048">
    <property type="entry name" value="Probable ACP-binding domain of malonyl-CoA ACP transacylase"/>
    <property type="match status" value="1"/>
</dbReference>
<dbReference type="OrthoDB" id="329835at2759"/>